<evidence type="ECO:0000256" key="2">
    <source>
        <dbReference type="ARBA" id="ARBA00023157"/>
    </source>
</evidence>
<dbReference type="Proteomes" id="UP000076078">
    <property type="component" value="Unassembled WGS sequence"/>
</dbReference>
<feature type="compositionally biased region" description="Polar residues" evidence="3">
    <location>
        <begin position="104"/>
        <end position="113"/>
    </location>
</feature>
<organism evidence="4 5">
    <name type="scientific">Tieghemostelium lacteum</name>
    <name type="common">Slime mold</name>
    <name type="synonym">Dictyostelium lacteum</name>
    <dbReference type="NCBI Taxonomy" id="361077"/>
    <lineage>
        <taxon>Eukaryota</taxon>
        <taxon>Amoebozoa</taxon>
        <taxon>Evosea</taxon>
        <taxon>Eumycetozoa</taxon>
        <taxon>Dictyostelia</taxon>
        <taxon>Dictyosteliales</taxon>
        <taxon>Raperosteliaceae</taxon>
        <taxon>Tieghemostelium</taxon>
    </lineage>
</organism>
<dbReference type="PANTHER" id="PTHR28627">
    <property type="entry name" value="CYTOCHROME C OXIDASE ASSEMBLY FACTOR 5"/>
    <property type="match status" value="1"/>
</dbReference>
<dbReference type="InParanoid" id="A0A151ZCC2"/>
<evidence type="ECO:0000256" key="1">
    <source>
        <dbReference type="ARBA" id="ARBA00007785"/>
    </source>
</evidence>
<evidence type="ECO:0000313" key="5">
    <source>
        <dbReference type="Proteomes" id="UP000076078"/>
    </source>
</evidence>
<protein>
    <recommendedName>
        <fullName evidence="6">Cytochrome c oxidase assembly factor 5</fullName>
    </recommendedName>
</protein>
<dbReference type="GO" id="GO:0005739">
    <property type="term" value="C:mitochondrion"/>
    <property type="evidence" value="ECO:0007669"/>
    <property type="project" value="TreeGrafter"/>
</dbReference>
<keyword evidence="2" id="KW-1015">Disulfide bond</keyword>
<accession>A0A151ZCC2</accession>
<dbReference type="InterPro" id="IPR018793">
    <property type="entry name" value="Cyt_c_oxidase_assmbl_Pet191"/>
</dbReference>
<sequence length="113" mass="13083">MSLPESTTFDREPQHPCQSIKNSIVECIKNSECMASGKTFHECLKSKDLAQTDKDCSDLLYTYFKCKTDMFDTRSRFRGNVTAQTWEKDITEKRRTREEKAKESNVNSKPTSN</sequence>
<comment type="caution">
    <text evidence="4">The sequence shown here is derived from an EMBL/GenBank/DDBJ whole genome shotgun (WGS) entry which is preliminary data.</text>
</comment>
<feature type="region of interest" description="Disordered" evidence="3">
    <location>
        <begin position="92"/>
        <end position="113"/>
    </location>
</feature>
<dbReference type="STRING" id="361077.A0A151ZCC2"/>
<dbReference type="AlphaFoldDB" id="A0A151ZCC2"/>
<feature type="compositionally biased region" description="Basic and acidic residues" evidence="3">
    <location>
        <begin position="92"/>
        <end position="103"/>
    </location>
</feature>
<evidence type="ECO:0008006" key="6">
    <source>
        <dbReference type="Google" id="ProtNLM"/>
    </source>
</evidence>
<comment type="similarity">
    <text evidence="1">Belongs to the PET191 family.</text>
</comment>
<dbReference type="OMA" id="TFHQCMK"/>
<dbReference type="Pfam" id="PF10203">
    <property type="entry name" value="Pet191_N"/>
    <property type="match status" value="1"/>
</dbReference>
<reference evidence="4 5" key="1">
    <citation type="submission" date="2015-12" db="EMBL/GenBank/DDBJ databases">
        <title>Dictyostelia acquired genes for synthesis and detection of signals that induce cell-type specialization by lateral gene transfer from prokaryotes.</title>
        <authorList>
            <person name="Gloeckner G."/>
            <person name="Schaap P."/>
        </authorList>
    </citation>
    <scope>NUCLEOTIDE SEQUENCE [LARGE SCALE GENOMIC DNA]</scope>
    <source>
        <strain evidence="4 5">TK</strain>
    </source>
</reference>
<evidence type="ECO:0000313" key="4">
    <source>
        <dbReference type="EMBL" id="KYQ91588.1"/>
    </source>
</evidence>
<evidence type="ECO:0000256" key="3">
    <source>
        <dbReference type="SAM" id="MobiDB-lite"/>
    </source>
</evidence>
<gene>
    <name evidence="4" type="ORF">DLAC_07355</name>
</gene>
<dbReference type="GO" id="GO:0033617">
    <property type="term" value="P:mitochondrial respiratory chain complex IV assembly"/>
    <property type="evidence" value="ECO:0007669"/>
    <property type="project" value="TreeGrafter"/>
</dbReference>
<dbReference type="PANTHER" id="PTHR28627:SF1">
    <property type="entry name" value="CYTOCHROME C OXIDASE ASSEMBLY FACTOR 5"/>
    <property type="match status" value="1"/>
</dbReference>
<dbReference type="EMBL" id="LODT01000034">
    <property type="protein sequence ID" value="KYQ91588.1"/>
    <property type="molecule type" value="Genomic_DNA"/>
</dbReference>
<name>A0A151ZCC2_TIELA</name>
<dbReference type="OrthoDB" id="282149at2759"/>
<proteinExistence type="inferred from homology"/>
<keyword evidence="5" id="KW-1185">Reference proteome</keyword>